<dbReference type="Pfam" id="PF05653">
    <property type="entry name" value="Mg_trans_NIPA"/>
    <property type="match status" value="1"/>
</dbReference>
<dbReference type="EMBL" id="JASFZW010000008">
    <property type="protein sequence ID" value="KAK2076850.1"/>
    <property type="molecule type" value="Genomic_DNA"/>
</dbReference>
<keyword evidence="4 7" id="KW-1133">Transmembrane helix</keyword>
<name>A0AAD9IHQ6_PROWI</name>
<evidence type="ECO:0000256" key="6">
    <source>
        <dbReference type="ARBA" id="ARBA00025284"/>
    </source>
</evidence>
<evidence type="ECO:0000256" key="7">
    <source>
        <dbReference type="RuleBase" id="RU363078"/>
    </source>
</evidence>
<dbReference type="PANTHER" id="PTHR12570:SF91">
    <property type="entry name" value="MAGNESIUM TRANSPORTER-RELATED"/>
    <property type="match status" value="1"/>
</dbReference>
<keyword evidence="7" id="KW-0967">Endosome</keyword>
<comment type="caution">
    <text evidence="7">Lacks conserved residue(s) required for the propagation of feature annotation.</text>
</comment>
<feature type="transmembrane region" description="Helical" evidence="7">
    <location>
        <begin position="182"/>
        <end position="203"/>
    </location>
</feature>
<comment type="similarity">
    <text evidence="2 7">Belongs to the NIPA (TC 2.A.7) family.</text>
</comment>
<dbReference type="GO" id="GO:0005886">
    <property type="term" value="C:plasma membrane"/>
    <property type="evidence" value="ECO:0007669"/>
    <property type="project" value="UniProtKB-SubCell"/>
</dbReference>
<accession>A0AAD9IHQ6</accession>
<evidence type="ECO:0000256" key="1">
    <source>
        <dbReference type="ARBA" id="ARBA00004141"/>
    </source>
</evidence>
<comment type="subunit">
    <text evidence="7">Homodimer.</text>
</comment>
<dbReference type="SUPFAM" id="SSF103481">
    <property type="entry name" value="Multidrug resistance efflux transporter EmrE"/>
    <property type="match status" value="1"/>
</dbReference>
<sequence length="277" mass="28335">MVVGELANFAAYAYAPAVVVTPLGALSILVSAVLAHFMLNERLNGFGVIGCLLCVTGSMAIVLHAPEERQFESIPEVWALAMQPAFLLYLFAALAATLLLILKVPAETAASTPLVPVAICSIVGSLSVVACKALGVAIKLTARGANQFAYAPTWVFAAVVLAAVLTQMAYLNRALDLFNTAVVTPLYYAAFTSLTLLASAVMFRPEQGPADALTQLSGFVTILCGTTLLHATKDLDAGAAAGALGRPLGGGGGYGAGADDGLEMGGGSSSSSKKLRV</sequence>
<feature type="transmembrane region" description="Helical" evidence="7">
    <location>
        <begin position="45"/>
        <end position="65"/>
    </location>
</feature>
<evidence type="ECO:0000313" key="8">
    <source>
        <dbReference type="EMBL" id="KAK2076850.1"/>
    </source>
</evidence>
<evidence type="ECO:0000256" key="3">
    <source>
        <dbReference type="ARBA" id="ARBA00022692"/>
    </source>
</evidence>
<keyword evidence="7" id="KW-1003">Cell membrane</keyword>
<comment type="subcellular location">
    <subcellularLocation>
        <location evidence="7">Cell membrane</location>
        <topology evidence="7">Multi-pass membrane protein</topology>
    </subcellularLocation>
    <subcellularLocation>
        <location evidence="7">Early endosome</location>
    </subcellularLocation>
    <subcellularLocation>
        <location evidence="1">Membrane</location>
        <topology evidence="1">Multi-pass membrane protein</topology>
    </subcellularLocation>
</comment>
<feature type="transmembrane region" description="Helical" evidence="7">
    <location>
        <begin position="12"/>
        <end position="39"/>
    </location>
</feature>
<keyword evidence="9" id="KW-1185">Reference proteome</keyword>
<dbReference type="Proteomes" id="UP001255856">
    <property type="component" value="Unassembled WGS sequence"/>
</dbReference>
<dbReference type="GO" id="GO:0005769">
    <property type="term" value="C:early endosome"/>
    <property type="evidence" value="ECO:0007669"/>
    <property type="project" value="UniProtKB-SubCell"/>
</dbReference>
<feature type="transmembrane region" description="Helical" evidence="7">
    <location>
        <begin position="148"/>
        <end position="170"/>
    </location>
</feature>
<evidence type="ECO:0000256" key="2">
    <source>
        <dbReference type="ARBA" id="ARBA00007001"/>
    </source>
</evidence>
<proteinExistence type="inferred from homology"/>
<dbReference type="AlphaFoldDB" id="A0AAD9IHQ6"/>
<organism evidence="8 9">
    <name type="scientific">Prototheca wickerhamii</name>
    <dbReference type="NCBI Taxonomy" id="3111"/>
    <lineage>
        <taxon>Eukaryota</taxon>
        <taxon>Viridiplantae</taxon>
        <taxon>Chlorophyta</taxon>
        <taxon>core chlorophytes</taxon>
        <taxon>Trebouxiophyceae</taxon>
        <taxon>Chlorellales</taxon>
        <taxon>Chlorellaceae</taxon>
        <taxon>Prototheca</taxon>
    </lineage>
</organism>
<feature type="transmembrane region" description="Helical" evidence="7">
    <location>
        <begin position="77"/>
        <end position="102"/>
    </location>
</feature>
<dbReference type="PANTHER" id="PTHR12570">
    <property type="match status" value="1"/>
</dbReference>
<dbReference type="InterPro" id="IPR037185">
    <property type="entry name" value="EmrE-like"/>
</dbReference>
<comment type="caution">
    <text evidence="8">The sequence shown here is derived from an EMBL/GenBank/DDBJ whole genome shotgun (WGS) entry which is preliminary data.</text>
</comment>
<keyword evidence="5 7" id="KW-0472">Membrane</keyword>
<dbReference type="InterPro" id="IPR008521">
    <property type="entry name" value="Mg_trans_NIPA"/>
</dbReference>
<dbReference type="GO" id="GO:0015095">
    <property type="term" value="F:magnesium ion transmembrane transporter activity"/>
    <property type="evidence" value="ECO:0007669"/>
    <property type="project" value="UniProtKB-UniRule"/>
</dbReference>
<evidence type="ECO:0000256" key="4">
    <source>
        <dbReference type="ARBA" id="ARBA00022989"/>
    </source>
</evidence>
<feature type="transmembrane region" description="Helical" evidence="7">
    <location>
        <begin position="114"/>
        <end position="136"/>
    </location>
</feature>
<evidence type="ECO:0000313" key="9">
    <source>
        <dbReference type="Proteomes" id="UP001255856"/>
    </source>
</evidence>
<reference evidence="8" key="1">
    <citation type="submission" date="2021-01" db="EMBL/GenBank/DDBJ databases">
        <authorList>
            <person name="Eckstrom K.M.E."/>
        </authorList>
    </citation>
    <scope>NUCLEOTIDE SEQUENCE</scope>
    <source>
        <strain evidence="8">UVCC 0001</strain>
    </source>
</reference>
<evidence type="ECO:0000256" key="5">
    <source>
        <dbReference type="ARBA" id="ARBA00023136"/>
    </source>
</evidence>
<gene>
    <name evidence="8" type="ORF">QBZ16_005077</name>
</gene>
<keyword evidence="7" id="KW-0460">Magnesium</keyword>
<keyword evidence="7" id="KW-0813">Transport</keyword>
<protein>
    <recommendedName>
        <fullName evidence="7">Probable magnesium transporter</fullName>
    </recommendedName>
</protein>
<keyword evidence="3 7" id="KW-0812">Transmembrane</keyword>
<comment type="function">
    <text evidence="6 7">Acts as a Mg(2+) transporter. Can also transport other divalent cations such as Fe(2+), Sr(2+), Ba(2+), Mn(2+) and Co(2+) but to a much less extent than Mg(2+).</text>
</comment>
<keyword evidence="7" id="KW-0406">Ion transport</keyword>